<dbReference type="InterPro" id="IPR013325">
    <property type="entry name" value="RNA_pol_sigma_r2"/>
</dbReference>
<dbReference type="Gene3D" id="1.10.10.10">
    <property type="entry name" value="Winged helix-like DNA-binding domain superfamily/Winged helix DNA-binding domain"/>
    <property type="match status" value="1"/>
</dbReference>
<evidence type="ECO:0000259" key="5">
    <source>
        <dbReference type="Pfam" id="PF08281"/>
    </source>
</evidence>
<organism evidence="6 7">
    <name type="scientific">Siphonobacter aquaeclarae</name>
    <dbReference type="NCBI Taxonomy" id="563176"/>
    <lineage>
        <taxon>Bacteria</taxon>
        <taxon>Pseudomonadati</taxon>
        <taxon>Bacteroidota</taxon>
        <taxon>Cytophagia</taxon>
        <taxon>Cytophagales</taxon>
        <taxon>Cytophagaceae</taxon>
        <taxon>Siphonobacter</taxon>
    </lineage>
</organism>
<dbReference type="STRING" id="563176.SAMN04488090_0422"/>
<gene>
    <name evidence="6" type="ORF">SAMN04488090_0422</name>
</gene>
<evidence type="ECO:0000256" key="2">
    <source>
        <dbReference type="ARBA" id="ARBA00023015"/>
    </source>
</evidence>
<sequence>MIQDLFVDLWGRRESLEVTTSAEVYLFTALRYKIYNYIRAQLVRKAHVDHLLRWSPEAGSPVEDQVYYEDLARAVEASVARLPEKYRRVYVLSRQENRTYREIAELLNLPPDTVEKQMSRALQLMRVHLHDYLVSALLVAGSLPLQGTDLQ</sequence>
<dbReference type="EMBL" id="FNGS01000001">
    <property type="protein sequence ID" value="SDL22869.1"/>
    <property type="molecule type" value="Genomic_DNA"/>
</dbReference>
<accession>A0A1G9ICD3</accession>
<dbReference type="CDD" id="cd06171">
    <property type="entry name" value="Sigma70_r4"/>
    <property type="match status" value="1"/>
</dbReference>
<dbReference type="AlphaFoldDB" id="A0A1G9ICD3"/>
<dbReference type="SUPFAM" id="SSF88946">
    <property type="entry name" value="Sigma2 domain of RNA polymerase sigma factors"/>
    <property type="match status" value="1"/>
</dbReference>
<dbReference type="Proteomes" id="UP000198901">
    <property type="component" value="Unassembled WGS sequence"/>
</dbReference>
<dbReference type="SUPFAM" id="SSF88659">
    <property type="entry name" value="Sigma3 and sigma4 domains of RNA polymerase sigma factors"/>
    <property type="match status" value="1"/>
</dbReference>
<keyword evidence="3" id="KW-0731">Sigma factor</keyword>
<reference evidence="6 7" key="1">
    <citation type="submission" date="2016-10" db="EMBL/GenBank/DDBJ databases">
        <authorList>
            <person name="de Groot N.N."/>
        </authorList>
    </citation>
    <scope>NUCLEOTIDE SEQUENCE [LARGE SCALE GENOMIC DNA]</scope>
    <source>
        <strain evidence="6 7">DSM 21668</strain>
    </source>
</reference>
<feature type="domain" description="RNA polymerase sigma factor 70 region 4 type 2" evidence="5">
    <location>
        <begin position="73"/>
        <end position="124"/>
    </location>
</feature>
<dbReference type="PANTHER" id="PTHR43133">
    <property type="entry name" value="RNA POLYMERASE ECF-TYPE SIGMA FACTO"/>
    <property type="match status" value="1"/>
</dbReference>
<dbReference type="PANTHER" id="PTHR43133:SF46">
    <property type="entry name" value="RNA POLYMERASE SIGMA-70 FACTOR ECF SUBFAMILY"/>
    <property type="match status" value="1"/>
</dbReference>
<evidence type="ECO:0000256" key="1">
    <source>
        <dbReference type="ARBA" id="ARBA00010641"/>
    </source>
</evidence>
<evidence type="ECO:0000256" key="3">
    <source>
        <dbReference type="ARBA" id="ARBA00023082"/>
    </source>
</evidence>
<proteinExistence type="inferred from homology"/>
<dbReference type="GO" id="GO:0003677">
    <property type="term" value="F:DNA binding"/>
    <property type="evidence" value="ECO:0007669"/>
    <property type="project" value="InterPro"/>
</dbReference>
<evidence type="ECO:0000313" key="7">
    <source>
        <dbReference type="Proteomes" id="UP000198901"/>
    </source>
</evidence>
<dbReference type="GO" id="GO:0006352">
    <property type="term" value="P:DNA-templated transcription initiation"/>
    <property type="evidence" value="ECO:0007669"/>
    <property type="project" value="InterPro"/>
</dbReference>
<dbReference type="InterPro" id="IPR013324">
    <property type="entry name" value="RNA_pol_sigma_r3/r4-like"/>
</dbReference>
<dbReference type="InterPro" id="IPR014284">
    <property type="entry name" value="RNA_pol_sigma-70_dom"/>
</dbReference>
<dbReference type="GO" id="GO:0016987">
    <property type="term" value="F:sigma factor activity"/>
    <property type="evidence" value="ECO:0007669"/>
    <property type="project" value="UniProtKB-KW"/>
</dbReference>
<name>A0A1G9ICD3_9BACT</name>
<dbReference type="InterPro" id="IPR036388">
    <property type="entry name" value="WH-like_DNA-bd_sf"/>
</dbReference>
<dbReference type="InterPro" id="IPR013249">
    <property type="entry name" value="RNA_pol_sigma70_r4_t2"/>
</dbReference>
<keyword evidence="4" id="KW-0804">Transcription</keyword>
<protein>
    <submittedName>
        <fullName evidence="6">RNA polymerase sigma-70 factor, ECF subfamily</fullName>
    </submittedName>
</protein>
<evidence type="ECO:0000313" key="6">
    <source>
        <dbReference type="EMBL" id="SDL22869.1"/>
    </source>
</evidence>
<keyword evidence="2" id="KW-0805">Transcription regulation</keyword>
<evidence type="ECO:0000256" key="4">
    <source>
        <dbReference type="ARBA" id="ARBA00023163"/>
    </source>
</evidence>
<keyword evidence="7" id="KW-1185">Reference proteome</keyword>
<dbReference type="InterPro" id="IPR039425">
    <property type="entry name" value="RNA_pol_sigma-70-like"/>
</dbReference>
<dbReference type="Pfam" id="PF08281">
    <property type="entry name" value="Sigma70_r4_2"/>
    <property type="match status" value="1"/>
</dbReference>
<comment type="similarity">
    <text evidence="1">Belongs to the sigma-70 factor family. ECF subfamily.</text>
</comment>
<dbReference type="NCBIfam" id="TIGR02937">
    <property type="entry name" value="sigma70-ECF"/>
    <property type="match status" value="1"/>
</dbReference>